<accession>A0AB39ZDL6</accession>
<keyword evidence="1" id="KW-0732">Signal</keyword>
<feature type="signal peptide" evidence="1">
    <location>
        <begin position="1"/>
        <end position="19"/>
    </location>
</feature>
<feature type="chain" id="PRO_5046844194" evidence="1">
    <location>
        <begin position="20"/>
        <end position="105"/>
    </location>
</feature>
<dbReference type="GeneID" id="108012787"/>
<proteinExistence type="predicted"/>
<dbReference type="RefSeq" id="XP_016933710.2">
    <property type="nucleotide sequence ID" value="XM_017078221.4"/>
</dbReference>
<evidence type="ECO:0000313" key="3">
    <source>
        <dbReference type="RefSeq" id="XP_016933710.2"/>
    </source>
</evidence>
<dbReference type="CTD" id="8674043"/>
<evidence type="ECO:0000313" key="2">
    <source>
        <dbReference type="Proteomes" id="UP001652628"/>
    </source>
</evidence>
<dbReference type="AlphaFoldDB" id="A0AB39ZDL6"/>
<evidence type="ECO:0000256" key="1">
    <source>
        <dbReference type="SAM" id="SignalP"/>
    </source>
</evidence>
<reference evidence="3" key="1">
    <citation type="submission" date="2025-08" db="UniProtKB">
        <authorList>
            <consortium name="RefSeq"/>
        </authorList>
    </citation>
    <scope>IDENTIFICATION</scope>
</reference>
<gene>
    <name evidence="3" type="primary">Sfp77F</name>
</gene>
<organism evidence="2 3">
    <name type="scientific">Drosophila suzukii</name>
    <name type="common">Spotted-wing drosophila fruit fly</name>
    <dbReference type="NCBI Taxonomy" id="28584"/>
    <lineage>
        <taxon>Eukaryota</taxon>
        <taxon>Metazoa</taxon>
        <taxon>Ecdysozoa</taxon>
        <taxon>Arthropoda</taxon>
        <taxon>Hexapoda</taxon>
        <taxon>Insecta</taxon>
        <taxon>Pterygota</taxon>
        <taxon>Neoptera</taxon>
        <taxon>Endopterygota</taxon>
        <taxon>Diptera</taxon>
        <taxon>Brachycera</taxon>
        <taxon>Muscomorpha</taxon>
        <taxon>Ephydroidea</taxon>
        <taxon>Drosophilidae</taxon>
        <taxon>Drosophila</taxon>
        <taxon>Sophophora</taxon>
    </lineage>
</organism>
<name>A0AB39ZDL6_DROSZ</name>
<dbReference type="Proteomes" id="UP001652628">
    <property type="component" value="Chromosome 3"/>
</dbReference>
<sequence>MIIQIALIFLLWPYGNVMSRRRIYKPLLCDETNQSITRPSLLASCVDKKDCYIVREVGYCPKKDKVCCVKKHGFAIDENEFFDSMESPHKYNEIYIKSSLKHEQK</sequence>
<protein>
    <submittedName>
        <fullName evidence="3">Uncharacterized protein Sfp77F</fullName>
    </submittedName>
</protein>
<keyword evidence="2" id="KW-1185">Reference proteome</keyword>